<evidence type="ECO:0000313" key="6">
    <source>
        <dbReference type="Proteomes" id="UP000430508"/>
    </source>
</evidence>
<accession>A0A857DIK0</accession>
<dbReference type="GO" id="GO:0003700">
    <property type="term" value="F:DNA-binding transcription factor activity"/>
    <property type="evidence" value="ECO:0007669"/>
    <property type="project" value="InterPro"/>
</dbReference>
<dbReference type="SUPFAM" id="SSF55785">
    <property type="entry name" value="PYP-like sensor domain (PAS domain)"/>
    <property type="match status" value="1"/>
</dbReference>
<dbReference type="Gene3D" id="1.10.10.60">
    <property type="entry name" value="Homeodomain-like"/>
    <property type="match status" value="2"/>
</dbReference>
<dbReference type="InterPro" id="IPR018060">
    <property type="entry name" value="HTH_AraC"/>
</dbReference>
<dbReference type="PANTHER" id="PTHR43280">
    <property type="entry name" value="ARAC-FAMILY TRANSCRIPTIONAL REGULATOR"/>
    <property type="match status" value="1"/>
</dbReference>
<dbReference type="EMBL" id="CP046996">
    <property type="protein sequence ID" value="QHA00036.1"/>
    <property type="molecule type" value="Genomic_DNA"/>
</dbReference>
<evidence type="ECO:0000256" key="2">
    <source>
        <dbReference type="ARBA" id="ARBA00023125"/>
    </source>
</evidence>
<dbReference type="InterPro" id="IPR009057">
    <property type="entry name" value="Homeodomain-like_sf"/>
</dbReference>
<dbReference type="SUPFAM" id="SSF46689">
    <property type="entry name" value="Homeodomain-like"/>
    <property type="match status" value="2"/>
</dbReference>
<evidence type="ECO:0000256" key="3">
    <source>
        <dbReference type="ARBA" id="ARBA00023163"/>
    </source>
</evidence>
<reference evidence="5 6" key="1">
    <citation type="submission" date="2019-12" db="EMBL/GenBank/DDBJ databases">
        <title>Sequence classification of anaerobic respiratory reductive dehalogenases: First we see many, then we see few.</title>
        <authorList>
            <person name="Molenda O."/>
            <person name="Puentes Jacome L.A."/>
            <person name="Cao X."/>
            <person name="Nesbo C.L."/>
            <person name="Tang S."/>
            <person name="Morson N."/>
            <person name="Patron J."/>
            <person name="Lomheim L."/>
            <person name="Wishart D.S."/>
            <person name="Edwards E.A."/>
        </authorList>
    </citation>
    <scope>NUCLEOTIDE SEQUENCE [LARGE SCALE GENOMIC DNA]</scope>
    <source>
        <strain evidence="5 6">12DCA</strain>
    </source>
</reference>
<dbReference type="SMART" id="SM00342">
    <property type="entry name" value="HTH_ARAC"/>
    <property type="match status" value="1"/>
</dbReference>
<dbReference type="Proteomes" id="UP000430508">
    <property type="component" value="Chromosome"/>
</dbReference>
<dbReference type="RefSeq" id="WP_019225444.1">
    <property type="nucleotide sequence ID" value="NZ_CP046996.1"/>
</dbReference>
<name>A0A857DIK0_9FIRM</name>
<evidence type="ECO:0000259" key="4">
    <source>
        <dbReference type="PROSITE" id="PS01124"/>
    </source>
</evidence>
<dbReference type="AlphaFoldDB" id="A0A857DIK0"/>
<dbReference type="Gene3D" id="3.30.450.20">
    <property type="entry name" value="PAS domain"/>
    <property type="match status" value="1"/>
</dbReference>
<sequence>MDYMTVREAAEKWGVSVRRVQYLCKQDMIAGAVQFGKVWTIPNDTAKPRDGRYKVMEESPKDIGRPFQSWGGNEEMLSRIIEFFPYPIQVYSPNGTMVLTNEASLRLMHIPSKDHLIGKFNVLKDPVIDKWEERAREQILKSFQGETVQFQDLEMPIQEIINRFEVGELCFDMSFQNITCFPIFDDHNRLAYVVHVFVTSKLYNGKEEMVKAKVYIESHWLEEFDLDKAARSVNLSRYHFSRLFKRYTSMTPFSYYQDVKINKLKEKLCDQNLSIGEAFSACGLNYNGNYARVFKEKVGMTPSQYRKTLG</sequence>
<evidence type="ECO:0000256" key="1">
    <source>
        <dbReference type="ARBA" id="ARBA00023015"/>
    </source>
</evidence>
<protein>
    <submittedName>
        <fullName evidence="5">Helix-turn-helix domain-containing protein</fullName>
    </submittedName>
</protein>
<keyword evidence="1" id="KW-0805">Transcription regulation</keyword>
<evidence type="ECO:0000313" key="5">
    <source>
        <dbReference type="EMBL" id="QHA00036.1"/>
    </source>
</evidence>
<keyword evidence="3" id="KW-0804">Transcription</keyword>
<dbReference type="PANTHER" id="PTHR43280:SF2">
    <property type="entry name" value="HTH-TYPE TRANSCRIPTIONAL REGULATOR EXSA"/>
    <property type="match status" value="1"/>
</dbReference>
<gene>
    <name evidence="5" type="ORF">GQ588_04930</name>
</gene>
<organism evidence="5 6">
    <name type="scientific">Dehalobacter restrictus</name>
    <dbReference type="NCBI Taxonomy" id="55583"/>
    <lineage>
        <taxon>Bacteria</taxon>
        <taxon>Bacillati</taxon>
        <taxon>Bacillota</taxon>
        <taxon>Clostridia</taxon>
        <taxon>Eubacteriales</taxon>
        <taxon>Desulfitobacteriaceae</taxon>
        <taxon>Dehalobacter</taxon>
    </lineage>
</organism>
<dbReference type="PROSITE" id="PS01124">
    <property type="entry name" value="HTH_ARAC_FAMILY_2"/>
    <property type="match status" value="1"/>
</dbReference>
<dbReference type="InterPro" id="IPR035965">
    <property type="entry name" value="PAS-like_dom_sf"/>
</dbReference>
<dbReference type="GO" id="GO:0043565">
    <property type="term" value="F:sequence-specific DNA binding"/>
    <property type="evidence" value="ECO:0007669"/>
    <property type="project" value="InterPro"/>
</dbReference>
<dbReference type="Pfam" id="PF12833">
    <property type="entry name" value="HTH_18"/>
    <property type="match status" value="1"/>
</dbReference>
<proteinExistence type="predicted"/>
<keyword evidence="2" id="KW-0238">DNA-binding</keyword>
<feature type="domain" description="HTH araC/xylS-type" evidence="4">
    <location>
        <begin position="210"/>
        <end position="308"/>
    </location>
</feature>